<dbReference type="NCBIfam" id="TIGR01511">
    <property type="entry name" value="ATPase-IB1_Cu"/>
    <property type="match status" value="1"/>
</dbReference>
<dbReference type="Proteomes" id="UP000527616">
    <property type="component" value="Unassembled WGS sequence"/>
</dbReference>
<comment type="caution">
    <text evidence="14">The sequence shown here is derived from an EMBL/GenBank/DDBJ whole genome shotgun (WGS) entry which is preliminary data.</text>
</comment>
<evidence type="ECO:0000256" key="4">
    <source>
        <dbReference type="ARBA" id="ARBA00022723"/>
    </source>
</evidence>
<dbReference type="SFLD" id="SFLDS00003">
    <property type="entry name" value="Haloacid_Dehalogenase"/>
    <property type="match status" value="1"/>
</dbReference>
<dbReference type="InterPro" id="IPR001757">
    <property type="entry name" value="P_typ_ATPase"/>
</dbReference>
<evidence type="ECO:0000256" key="3">
    <source>
        <dbReference type="ARBA" id="ARBA00022692"/>
    </source>
</evidence>
<keyword evidence="15" id="KW-1185">Reference proteome</keyword>
<dbReference type="Pfam" id="PF00122">
    <property type="entry name" value="E1-E2_ATPase"/>
    <property type="match status" value="1"/>
</dbReference>
<feature type="transmembrane region" description="Helical" evidence="12">
    <location>
        <begin position="698"/>
        <end position="714"/>
    </location>
</feature>
<dbReference type="InterPro" id="IPR036412">
    <property type="entry name" value="HAD-like_sf"/>
</dbReference>
<dbReference type="Gene3D" id="2.70.150.10">
    <property type="entry name" value="Calcium-transporting ATPase, cytoplasmic transduction domain A"/>
    <property type="match status" value="1"/>
</dbReference>
<sequence>MTAPATSRSEQAARIELELGGMTCAACANRIEKKLNKVDGAHAVVNFATERAVITGLPAARTPDLVAAVERAGYHAAPVAADADPNETSAPDRARMLLRRLAVAAVLTVPLGNLAIVLALVPGLRFPGWEWLCVALAIPVVFWSAWPFHAATIRNLRHGAFSMDTLVSLGVLAAFFWSVISLLLGSPAQPGYWLGYGVTPAGADAIYLEVAAAVTTFLLAGRYFEAKARRSAHDVLTALTRLAASEARVIDADGTERAVPAASLRPGDRFAVRPGEKLAADGLVLTGRSAVDTAMMTGEPVPAEVEPGSQVLGGTINLTGALIIEAQRTGERTQLAQMAALAEQAQARKANVQRLVDRVVSVFVPIVLLIAAGTLAGWLLTGHGARDAFNAALSVLIIACPCALGLATPTALMVGIGRAGQLGIVIKGPDALEASGVIDTVVLDKTGTVTSGEMTVEQVLPLGVARAELLAIAAAAERHSEHPIGRAIAAAHPGEAPTAVGHRALPGLGAAATVDGSEVLIGSAALLDERGIGVPPAAEAAVAEGEAAARTCVFVVRDGAVIGVLGVADEVVDSAPEAVAELRALGLTTVLLTGDRAIAAERVGRDLGVDRVIGDVLPTGKVDAVRALQDAGHRVAMVGDGINDAAALASADLGLAVLHGTDLAVKSADMILVRRHLSVIADAIGLARASLRTIRGNLVWAFAYNVAAIPLAAAGLLNPLIAGVAMSLSSVFVVGNSLRLRRYPRRRATDTARGNPPIS</sequence>
<evidence type="ECO:0000256" key="1">
    <source>
        <dbReference type="ARBA" id="ARBA00004651"/>
    </source>
</evidence>
<name>A0A7Z0D7T2_9ACTN</name>
<evidence type="ECO:0000313" key="15">
    <source>
        <dbReference type="Proteomes" id="UP000527616"/>
    </source>
</evidence>
<dbReference type="InterPro" id="IPR023299">
    <property type="entry name" value="ATPase_P-typ_cyto_dom_N"/>
</dbReference>
<dbReference type="InterPro" id="IPR008250">
    <property type="entry name" value="ATPase_P-typ_transduc_dom_A_sf"/>
</dbReference>
<dbReference type="SFLD" id="SFLDG00002">
    <property type="entry name" value="C1.7:_P-type_atpase_like"/>
    <property type="match status" value="1"/>
</dbReference>
<dbReference type="SUPFAM" id="SSF81653">
    <property type="entry name" value="Calcium ATPase, transduction domain A"/>
    <property type="match status" value="1"/>
</dbReference>
<dbReference type="SUPFAM" id="SSF81665">
    <property type="entry name" value="Calcium ATPase, transmembrane domain M"/>
    <property type="match status" value="1"/>
</dbReference>
<dbReference type="PANTHER" id="PTHR43520">
    <property type="entry name" value="ATP7, ISOFORM B"/>
    <property type="match status" value="1"/>
</dbReference>
<dbReference type="InterPro" id="IPR059000">
    <property type="entry name" value="ATPase_P-type_domA"/>
</dbReference>
<dbReference type="NCBIfam" id="TIGR01494">
    <property type="entry name" value="ATPase_P-type"/>
    <property type="match status" value="1"/>
</dbReference>
<dbReference type="Gene3D" id="3.40.1110.10">
    <property type="entry name" value="Calcium-transporting ATPase, cytoplasmic domain N"/>
    <property type="match status" value="1"/>
</dbReference>
<feature type="transmembrane region" description="Helical" evidence="12">
    <location>
        <begin position="205"/>
        <end position="224"/>
    </location>
</feature>
<dbReference type="SFLD" id="SFLDF00027">
    <property type="entry name" value="p-type_atpase"/>
    <property type="match status" value="1"/>
</dbReference>
<dbReference type="InterPro" id="IPR018303">
    <property type="entry name" value="ATPase_P-typ_P_site"/>
</dbReference>
<dbReference type="AlphaFoldDB" id="A0A7Z0D7T2"/>
<dbReference type="PROSITE" id="PS00154">
    <property type="entry name" value="ATPASE_E1_E2"/>
    <property type="match status" value="1"/>
</dbReference>
<dbReference type="InterPro" id="IPR017969">
    <property type="entry name" value="Heavy-metal-associated_CS"/>
</dbReference>
<keyword evidence="12" id="KW-1003">Cell membrane</keyword>
<dbReference type="FunFam" id="2.70.150.10:FF:000002">
    <property type="entry name" value="Copper-transporting ATPase 1, putative"/>
    <property type="match status" value="1"/>
</dbReference>
<evidence type="ECO:0000256" key="10">
    <source>
        <dbReference type="ARBA" id="ARBA00049360"/>
    </source>
</evidence>
<protein>
    <recommendedName>
        <fullName evidence="11">Cation-transporting P-type ATPase B</fullName>
    </recommendedName>
</protein>
<evidence type="ECO:0000313" key="14">
    <source>
        <dbReference type="EMBL" id="NYI70467.1"/>
    </source>
</evidence>
<dbReference type="InterPro" id="IPR006121">
    <property type="entry name" value="HMA_dom"/>
</dbReference>
<dbReference type="PROSITE" id="PS01047">
    <property type="entry name" value="HMA_1"/>
    <property type="match status" value="1"/>
</dbReference>
<dbReference type="GO" id="GO:0016887">
    <property type="term" value="F:ATP hydrolysis activity"/>
    <property type="evidence" value="ECO:0007669"/>
    <property type="project" value="InterPro"/>
</dbReference>
<evidence type="ECO:0000256" key="5">
    <source>
        <dbReference type="ARBA" id="ARBA00022741"/>
    </source>
</evidence>
<comment type="similarity">
    <text evidence="2 12">Belongs to the cation transport ATPase (P-type) (TC 3.A.3) family. Type IB subfamily.</text>
</comment>
<evidence type="ECO:0000256" key="8">
    <source>
        <dbReference type="ARBA" id="ARBA00022989"/>
    </source>
</evidence>
<evidence type="ECO:0000256" key="11">
    <source>
        <dbReference type="ARBA" id="ARBA00074171"/>
    </source>
</evidence>
<dbReference type="NCBIfam" id="TIGR01525">
    <property type="entry name" value="ATPase-IB_hvy"/>
    <property type="match status" value="1"/>
</dbReference>
<evidence type="ECO:0000259" key="13">
    <source>
        <dbReference type="PROSITE" id="PS50846"/>
    </source>
</evidence>
<accession>A0A7Z0D7T2</accession>
<dbReference type="GO" id="GO:0005886">
    <property type="term" value="C:plasma membrane"/>
    <property type="evidence" value="ECO:0007669"/>
    <property type="project" value="UniProtKB-SubCell"/>
</dbReference>
<dbReference type="Gene3D" id="3.30.70.100">
    <property type="match status" value="1"/>
</dbReference>
<evidence type="ECO:0000256" key="9">
    <source>
        <dbReference type="ARBA" id="ARBA00023136"/>
    </source>
</evidence>
<dbReference type="GO" id="GO:0005524">
    <property type="term" value="F:ATP binding"/>
    <property type="evidence" value="ECO:0007669"/>
    <property type="project" value="UniProtKB-UniRule"/>
</dbReference>
<dbReference type="SUPFAM" id="SSF55008">
    <property type="entry name" value="HMA, heavy metal-associated domain"/>
    <property type="match status" value="1"/>
</dbReference>
<dbReference type="Gene3D" id="3.40.50.1000">
    <property type="entry name" value="HAD superfamily/HAD-like"/>
    <property type="match status" value="1"/>
</dbReference>
<reference evidence="14 15" key="1">
    <citation type="submission" date="2020-07" db="EMBL/GenBank/DDBJ databases">
        <title>Sequencing the genomes of 1000 actinobacteria strains.</title>
        <authorList>
            <person name="Klenk H.-P."/>
        </authorList>
    </citation>
    <scope>NUCLEOTIDE SEQUENCE [LARGE SCALE GENOMIC DNA]</scope>
    <source>
        <strain evidence="14 15">DSM 103164</strain>
    </source>
</reference>
<comment type="catalytic activity">
    <reaction evidence="10">
        <text>ATP + H2O = ADP + phosphate + H(+)</text>
        <dbReference type="Rhea" id="RHEA:13065"/>
        <dbReference type="ChEBI" id="CHEBI:15377"/>
        <dbReference type="ChEBI" id="CHEBI:15378"/>
        <dbReference type="ChEBI" id="CHEBI:30616"/>
        <dbReference type="ChEBI" id="CHEBI:43474"/>
        <dbReference type="ChEBI" id="CHEBI:456216"/>
    </reaction>
</comment>
<keyword evidence="9 12" id="KW-0472">Membrane</keyword>
<comment type="subcellular location">
    <subcellularLocation>
        <location evidence="1">Cell membrane</location>
        <topology evidence="1">Multi-pass membrane protein</topology>
    </subcellularLocation>
</comment>
<dbReference type="Pfam" id="PF00702">
    <property type="entry name" value="Hydrolase"/>
    <property type="match status" value="1"/>
</dbReference>
<dbReference type="PROSITE" id="PS50846">
    <property type="entry name" value="HMA_2"/>
    <property type="match status" value="1"/>
</dbReference>
<keyword evidence="7" id="KW-1278">Translocase</keyword>
<keyword evidence="5 12" id="KW-0547">Nucleotide-binding</keyword>
<dbReference type="GO" id="GO:0055070">
    <property type="term" value="P:copper ion homeostasis"/>
    <property type="evidence" value="ECO:0007669"/>
    <property type="project" value="TreeGrafter"/>
</dbReference>
<dbReference type="FunFam" id="3.30.70.100:FF:000005">
    <property type="entry name" value="Copper-exporting P-type ATPase A"/>
    <property type="match status" value="1"/>
</dbReference>
<keyword evidence="8 12" id="KW-1133">Transmembrane helix</keyword>
<feature type="transmembrane region" description="Helical" evidence="12">
    <location>
        <begin position="720"/>
        <end position="738"/>
    </location>
</feature>
<gene>
    <name evidence="14" type="ORF">GGQ54_001027</name>
</gene>
<feature type="transmembrane region" description="Helical" evidence="12">
    <location>
        <begin position="166"/>
        <end position="185"/>
    </location>
</feature>
<keyword evidence="4 12" id="KW-0479">Metal-binding</keyword>
<dbReference type="InterPro" id="IPR000579">
    <property type="entry name" value="Cation-trans_P-type_ATPase_A/B"/>
</dbReference>
<evidence type="ECO:0000256" key="6">
    <source>
        <dbReference type="ARBA" id="ARBA00022840"/>
    </source>
</evidence>
<dbReference type="EMBL" id="JACBZS010000001">
    <property type="protein sequence ID" value="NYI70467.1"/>
    <property type="molecule type" value="Genomic_DNA"/>
</dbReference>
<feature type="transmembrane region" description="Helical" evidence="12">
    <location>
        <begin position="128"/>
        <end position="146"/>
    </location>
</feature>
<feature type="domain" description="HMA" evidence="13">
    <location>
        <begin position="13"/>
        <end position="77"/>
    </location>
</feature>
<evidence type="ECO:0000256" key="12">
    <source>
        <dbReference type="RuleBase" id="RU362081"/>
    </source>
</evidence>
<feature type="transmembrane region" description="Helical" evidence="12">
    <location>
        <begin position="359"/>
        <end position="380"/>
    </location>
</feature>
<dbReference type="PRINTS" id="PR00119">
    <property type="entry name" value="CATATPASE"/>
</dbReference>
<feature type="transmembrane region" description="Helical" evidence="12">
    <location>
        <begin position="101"/>
        <end position="122"/>
    </location>
</feature>
<dbReference type="SUPFAM" id="SSF56784">
    <property type="entry name" value="HAD-like"/>
    <property type="match status" value="1"/>
</dbReference>
<evidence type="ECO:0000256" key="7">
    <source>
        <dbReference type="ARBA" id="ARBA00022967"/>
    </source>
</evidence>
<dbReference type="PRINTS" id="PR00940">
    <property type="entry name" value="CATPATPASEA"/>
</dbReference>
<dbReference type="Pfam" id="PF00403">
    <property type="entry name" value="HMA"/>
    <property type="match status" value="1"/>
</dbReference>
<dbReference type="InterPro" id="IPR023298">
    <property type="entry name" value="ATPase_P-typ_TM_dom_sf"/>
</dbReference>
<feature type="transmembrane region" description="Helical" evidence="12">
    <location>
        <begin position="392"/>
        <end position="417"/>
    </location>
</feature>
<dbReference type="GO" id="GO:0043682">
    <property type="term" value="F:P-type divalent copper transporter activity"/>
    <property type="evidence" value="ECO:0007669"/>
    <property type="project" value="TreeGrafter"/>
</dbReference>
<organism evidence="14 15">
    <name type="scientific">Naumannella cuiyingiana</name>
    <dbReference type="NCBI Taxonomy" id="1347891"/>
    <lineage>
        <taxon>Bacteria</taxon>
        <taxon>Bacillati</taxon>
        <taxon>Actinomycetota</taxon>
        <taxon>Actinomycetes</taxon>
        <taxon>Propionibacteriales</taxon>
        <taxon>Propionibacteriaceae</taxon>
        <taxon>Naumannella</taxon>
    </lineage>
</organism>
<dbReference type="InterPro" id="IPR023214">
    <property type="entry name" value="HAD_sf"/>
</dbReference>
<keyword evidence="6 12" id="KW-0067">ATP-binding</keyword>
<dbReference type="PANTHER" id="PTHR43520:SF8">
    <property type="entry name" value="P-TYPE CU(+) TRANSPORTER"/>
    <property type="match status" value="1"/>
</dbReference>
<evidence type="ECO:0000256" key="2">
    <source>
        <dbReference type="ARBA" id="ARBA00006024"/>
    </source>
</evidence>
<dbReference type="CDD" id="cd00371">
    <property type="entry name" value="HMA"/>
    <property type="match status" value="1"/>
</dbReference>
<dbReference type="InterPro" id="IPR027256">
    <property type="entry name" value="P-typ_ATPase_IB"/>
</dbReference>
<keyword evidence="3 12" id="KW-0812">Transmembrane</keyword>
<dbReference type="InterPro" id="IPR044492">
    <property type="entry name" value="P_typ_ATPase_HD_dom"/>
</dbReference>
<dbReference type="GO" id="GO:0005507">
    <property type="term" value="F:copper ion binding"/>
    <property type="evidence" value="ECO:0007669"/>
    <property type="project" value="TreeGrafter"/>
</dbReference>
<proteinExistence type="inferred from homology"/>
<dbReference type="InterPro" id="IPR036163">
    <property type="entry name" value="HMA_dom_sf"/>
</dbReference>